<protein>
    <submittedName>
        <fullName evidence="2">Uncharacterized protein</fullName>
    </submittedName>
</protein>
<evidence type="ECO:0000313" key="3">
    <source>
        <dbReference type="Proteomes" id="UP000664940"/>
    </source>
</evidence>
<comment type="caution">
    <text evidence="2">The sequence shown here is derived from an EMBL/GenBank/DDBJ whole genome shotgun (WGS) entry which is preliminary data.</text>
</comment>
<name>A0A833Z6K6_9CHIR</name>
<dbReference type="Proteomes" id="UP000664940">
    <property type="component" value="Unassembled WGS sequence"/>
</dbReference>
<sequence>MGSLCPAPKRGDFSSPIHLGGRERVPFHPPQEVPPRARGLDPRCPCGSRLPRFVCLCWSGPSVGTVVPLGSRLHDIQPAPFLPEPSRRPSLRWAAAWEKKKRLRGSERGGGAERNAEWRWKGARPKIVISFQSAVNAKRPLLTAPPGPFETGGPACRDTLKWVGRDPAVTQADPPALPRTAFLSGRRTRGLCCGLLSGRIHKVACLSWSSFNHYCLYMCINIYVLHRCAPCNDPLNCTFWSSSNPDTKKPSR</sequence>
<evidence type="ECO:0000256" key="1">
    <source>
        <dbReference type="SAM" id="MobiDB-lite"/>
    </source>
</evidence>
<evidence type="ECO:0000313" key="2">
    <source>
        <dbReference type="EMBL" id="KAF6088344.1"/>
    </source>
</evidence>
<dbReference type="EMBL" id="JABVXQ010000010">
    <property type="protein sequence ID" value="KAF6088344.1"/>
    <property type="molecule type" value="Genomic_DNA"/>
</dbReference>
<gene>
    <name evidence="2" type="ORF">HJG60_008191</name>
</gene>
<proteinExistence type="predicted"/>
<organism evidence="2 3">
    <name type="scientific">Phyllostomus discolor</name>
    <name type="common">pale spear-nosed bat</name>
    <dbReference type="NCBI Taxonomy" id="89673"/>
    <lineage>
        <taxon>Eukaryota</taxon>
        <taxon>Metazoa</taxon>
        <taxon>Chordata</taxon>
        <taxon>Craniata</taxon>
        <taxon>Vertebrata</taxon>
        <taxon>Euteleostomi</taxon>
        <taxon>Mammalia</taxon>
        <taxon>Eutheria</taxon>
        <taxon>Laurasiatheria</taxon>
        <taxon>Chiroptera</taxon>
        <taxon>Yangochiroptera</taxon>
        <taxon>Phyllostomidae</taxon>
        <taxon>Phyllostominae</taxon>
        <taxon>Phyllostomus</taxon>
    </lineage>
</organism>
<reference evidence="2 3" key="1">
    <citation type="journal article" date="2020" name="Nature">
        <title>Six reference-quality genomes reveal evolution of bat adaptations.</title>
        <authorList>
            <person name="Jebb D."/>
            <person name="Huang Z."/>
            <person name="Pippel M."/>
            <person name="Hughes G.M."/>
            <person name="Lavrichenko K."/>
            <person name="Devanna P."/>
            <person name="Winkler S."/>
            <person name="Jermiin L.S."/>
            <person name="Skirmuntt E.C."/>
            <person name="Katzourakis A."/>
            <person name="Burkitt-Gray L."/>
            <person name="Ray D.A."/>
            <person name="Sullivan K.A.M."/>
            <person name="Roscito J.G."/>
            <person name="Kirilenko B.M."/>
            <person name="Davalos L.M."/>
            <person name="Corthals A.P."/>
            <person name="Power M.L."/>
            <person name="Jones G."/>
            <person name="Ransome R.D."/>
            <person name="Dechmann D.K.N."/>
            <person name="Locatelli A.G."/>
            <person name="Puechmaille S.J."/>
            <person name="Fedrigo O."/>
            <person name="Jarvis E.D."/>
            <person name="Hiller M."/>
            <person name="Vernes S.C."/>
            <person name="Myers E.W."/>
            <person name="Teeling E.C."/>
        </authorList>
    </citation>
    <scope>NUCLEOTIDE SEQUENCE [LARGE SCALE GENOMIC DNA]</scope>
    <source>
        <strain evidence="2">Bat1K_MPI-CBG_1</strain>
    </source>
</reference>
<feature type="region of interest" description="Disordered" evidence="1">
    <location>
        <begin position="1"/>
        <end position="39"/>
    </location>
</feature>
<accession>A0A833Z6K6</accession>
<dbReference type="AlphaFoldDB" id="A0A833Z6K6"/>